<dbReference type="InterPro" id="IPR036986">
    <property type="entry name" value="S4_RNA-bd_sf"/>
</dbReference>
<dbReference type="GO" id="GO:0160140">
    <property type="term" value="F:23S rRNA pseudouridine(1911/1915/1917) synthase activity"/>
    <property type="evidence" value="ECO:0007669"/>
    <property type="project" value="UniProtKB-EC"/>
</dbReference>
<evidence type="ECO:0000256" key="7">
    <source>
        <dbReference type="PROSITE-ProRule" id="PRU00182"/>
    </source>
</evidence>
<keyword evidence="2 7" id="KW-0694">RNA-binding</keyword>
<comment type="function">
    <text evidence="5">Responsible for synthesis of pseudouridine from uracil at positions 1911, 1915 and 1917 in 23S ribosomal RNA.</text>
</comment>
<dbReference type="InterPro" id="IPR020103">
    <property type="entry name" value="PsdUridine_synth_cat_dom_sf"/>
</dbReference>
<dbReference type="InterPro" id="IPR050188">
    <property type="entry name" value="RluA_PseudoU_synthase"/>
</dbReference>
<gene>
    <name evidence="10" type="ORF">FGKAn22_07700</name>
</gene>
<evidence type="ECO:0000313" key="11">
    <source>
        <dbReference type="Proteomes" id="UP001319121"/>
    </source>
</evidence>
<dbReference type="GO" id="GO:0000455">
    <property type="term" value="P:enzyme-directed rRNA pseudouridine synthesis"/>
    <property type="evidence" value="ECO:0007669"/>
    <property type="project" value="TreeGrafter"/>
</dbReference>
<evidence type="ECO:0000256" key="4">
    <source>
        <dbReference type="ARBA" id="ARBA00036882"/>
    </source>
</evidence>
<name>A0AAN1W0A4_9PROT</name>
<reference evidence="10 11" key="1">
    <citation type="submission" date="2019-03" db="EMBL/GenBank/DDBJ databases">
        <title>Complete genome sequence of Ferrigenium kumadai strain An22, a microaerophilic iron-oxidizing bacterium isolated from a paddy field soil.</title>
        <authorList>
            <person name="Watanabe T."/>
            <person name="Asakawa S."/>
        </authorList>
    </citation>
    <scope>NUCLEOTIDE SEQUENCE [LARGE SCALE GENOMIC DNA]</scope>
    <source>
        <strain evidence="10 11">An22</strain>
    </source>
</reference>
<dbReference type="CDD" id="cd02869">
    <property type="entry name" value="PseudoU_synth_RluA_like"/>
    <property type="match status" value="1"/>
</dbReference>
<accession>A0AAN1W0A4</accession>
<dbReference type="EMBL" id="AP019536">
    <property type="protein sequence ID" value="BBI99077.1"/>
    <property type="molecule type" value="Genomic_DNA"/>
</dbReference>
<dbReference type="NCBIfam" id="TIGR00005">
    <property type="entry name" value="rluA_subfam"/>
    <property type="match status" value="1"/>
</dbReference>
<dbReference type="NCBIfam" id="NF008385">
    <property type="entry name" value="PRK11180.1"/>
    <property type="match status" value="1"/>
</dbReference>
<evidence type="ECO:0000256" key="3">
    <source>
        <dbReference type="ARBA" id="ARBA00023235"/>
    </source>
</evidence>
<dbReference type="RefSeq" id="WP_212786675.1">
    <property type="nucleotide sequence ID" value="NZ_AP019536.1"/>
</dbReference>
<comment type="catalytic activity">
    <reaction evidence="4">
        <text>uridine(1911/1915/1917) in 23S rRNA = pseudouridine(1911/1915/1917) in 23S rRNA</text>
        <dbReference type="Rhea" id="RHEA:42524"/>
        <dbReference type="Rhea" id="RHEA-COMP:10097"/>
        <dbReference type="Rhea" id="RHEA-COMP:10098"/>
        <dbReference type="ChEBI" id="CHEBI:65314"/>
        <dbReference type="ChEBI" id="CHEBI:65315"/>
        <dbReference type="EC" id="5.4.99.23"/>
    </reaction>
</comment>
<dbReference type="KEGG" id="fku:FGKAn22_07700"/>
<dbReference type="FunFam" id="3.30.2350.10:FF:000006">
    <property type="entry name" value="Pseudouridine synthase"/>
    <property type="match status" value="1"/>
</dbReference>
<dbReference type="InterPro" id="IPR006225">
    <property type="entry name" value="PsdUridine_synth_RluC/D"/>
</dbReference>
<dbReference type="Proteomes" id="UP001319121">
    <property type="component" value="Chromosome"/>
</dbReference>
<evidence type="ECO:0000259" key="9">
    <source>
        <dbReference type="Pfam" id="PF00849"/>
    </source>
</evidence>
<dbReference type="Gene3D" id="3.10.290.10">
    <property type="entry name" value="RNA-binding S4 domain"/>
    <property type="match status" value="1"/>
</dbReference>
<evidence type="ECO:0000256" key="6">
    <source>
        <dbReference type="PIRSR" id="PIRSR606225-1"/>
    </source>
</evidence>
<evidence type="ECO:0000256" key="1">
    <source>
        <dbReference type="ARBA" id="ARBA00010876"/>
    </source>
</evidence>
<dbReference type="InterPro" id="IPR006145">
    <property type="entry name" value="PsdUridine_synth_RsuA/RluA"/>
</dbReference>
<keyword evidence="3 8" id="KW-0413">Isomerase</keyword>
<organism evidence="10 11">
    <name type="scientific">Ferrigenium kumadai</name>
    <dbReference type="NCBI Taxonomy" id="1682490"/>
    <lineage>
        <taxon>Bacteria</taxon>
        <taxon>Pseudomonadati</taxon>
        <taxon>Pseudomonadota</taxon>
        <taxon>Betaproteobacteria</taxon>
        <taxon>Nitrosomonadales</taxon>
        <taxon>Gallionellaceae</taxon>
        <taxon>Ferrigenium</taxon>
    </lineage>
</organism>
<dbReference type="Gene3D" id="3.30.2350.10">
    <property type="entry name" value="Pseudouridine synthase"/>
    <property type="match status" value="1"/>
</dbReference>
<keyword evidence="11" id="KW-1185">Reference proteome</keyword>
<dbReference type="InterPro" id="IPR006224">
    <property type="entry name" value="PsdUridine_synth_RluA-like_CS"/>
</dbReference>
<evidence type="ECO:0000256" key="2">
    <source>
        <dbReference type="ARBA" id="ARBA00022884"/>
    </source>
</evidence>
<dbReference type="CDD" id="cd00165">
    <property type="entry name" value="S4"/>
    <property type="match status" value="1"/>
</dbReference>
<feature type="domain" description="Pseudouridine synthase RsuA/RluA-like" evidence="9">
    <location>
        <begin position="107"/>
        <end position="256"/>
    </location>
</feature>
<dbReference type="Pfam" id="PF00849">
    <property type="entry name" value="PseudoU_synth_2"/>
    <property type="match status" value="1"/>
</dbReference>
<evidence type="ECO:0000256" key="5">
    <source>
        <dbReference type="ARBA" id="ARBA00056072"/>
    </source>
</evidence>
<dbReference type="PROSITE" id="PS50889">
    <property type="entry name" value="S4"/>
    <property type="match status" value="1"/>
</dbReference>
<dbReference type="SUPFAM" id="SSF55120">
    <property type="entry name" value="Pseudouridine synthase"/>
    <property type="match status" value="1"/>
</dbReference>
<dbReference type="SUPFAM" id="SSF55174">
    <property type="entry name" value="Alpha-L RNA-binding motif"/>
    <property type="match status" value="1"/>
</dbReference>
<proteinExistence type="inferred from homology"/>
<dbReference type="EC" id="5.4.99.-" evidence="8"/>
<protein>
    <recommendedName>
        <fullName evidence="8">Pseudouridine synthase</fullName>
        <ecNumber evidence="8">5.4.99.-</ecNumber>
    </recommendedName>
</protein>
<comment type="similarity">
    <text evidence="1 8">Belongs to the pseudouridine synthase RluA family.</text>
</comment>
<dbReference type="PROSITE" id="PS01129">
    <property type="entry name" value="PSI_RLU"/>
    <property type="match status" value="1"/>
</dbReference>
<dbReference type="AlphaFoldDB" id="A0AAN1W0A4"/>
<dbReference type="PANTHER" id="PTHR21600:SF44">
    <property type="entry name" value="RIBOSOMAL LARGE SUBUNIT PSEUDOURIDINE SYNTHASE D"/>
    <property type="match status" value="1"/>
</dbReference>
<evidence type="ECO:0000313" key="10">
    <source>
        <dbReference type="EMBL" id="BBI99077.1"/>
    </source>
</evidence>
<feature type="active site" evidence="6">
    <location>
        <position position="153"/>
    </location>
</feature>
<comment type="catalytic activity">
    <reaction evidence="8">
        <text>a uridine in RNA = a pseudouridine in RNA</text>
        <dbReference type="Rhea" id="RHEA:48348"/>
        <dbReference type="Rhea" id="RHEA-COMP:12068"/>
        <dbReference type="Rhea" id="RHEA-COMP:12069"/>
        <dbReference type="ChEBI" id="CHEBI:65314"/>
        <dbReference type="ChEBI" id="CHEBI:65315"/>
    </reaction>
</comment>
<evidence type="ECO:0000256" key="8">
    <source>
        <dbReference type="RuleBase" id="RU362028"/>
    </source>
</evidence>
<dbReference type="GO" id="GO:0003723">
    <property type="term" value="F:RNA binding"/>
    <property type="evidence" value="ECO:0007669"/>
    <property type="project" value="UniProtKB-KW"/>
</dbReference>
<sequence>MTQSGKNLVNYNANPQAAEAQHFVVPADCAGMRFDQALAKLMPEYSRSRLQGWIEQGQATLDGTAATAKQKVWGGEAIAVLPQAHPSEQPHQAEDIALDIVYEDDALLVIDKHVGLVVHPGSGNWEGTLLNALLHHAPQLAEVPRAGIVHRLDKDTSGLLVVAKTIPAQTALVRQLQARSVKREYLALVWGELRRDGTVDAPIGRHPTQRVKMAVVESGKPAVTHYHIEERFPSCTLVRCRLETGRTHQIRVHMAHIGHPLVGDSVYLKGAQRCVPHLRELLQGFPRQALHATRLALEHPVSGERVEWHAPLPEDFERLLQQIREANHESA</sequence>
<dbReference type="PANTHER" id="PTHR21600">
    <property type="entry name" value="MITOCHONDRIAL RNA PSEUDOURIDINE SYNTHASE"/>
    <property type="match status" value="1"/>
</dbReference>